<sequence length="263" mass="30099">MVTLEDLRGDSPALCGSFNKIGEEIRAVAKNKDEEDAMLTERILIDLIQFSRKKRSSPLDRDSEKGPEEEKKKRVIRVLPPKNSLNFEPKNSNHCSRQEGKCRKLERQGKKPAEVKQTVEEQPPSMPTELKDKIMGLHGRDVKLVIQKKLTTTDMEDSQDRLSIPRGQMRAYFLTQEEEAKLEEKEEDGIHLKGLKVPLIEPSLKESAIFLKKWKLGNSSTYMLSSPWKNVANKNGLKKGNIVQLWSFRVDHNPCLALIKLQN</sequence>
<dbReference type="InterPro" id="IPR003340">
    <property type="entry name" value="B3_DNA-bd"/>
</dbReference>
<dbReference type="Gene3D" id="2.40.330.10">
    <property type="entry name" value="DNA-binding pseudobarrel domain"/>
    <property type="match status" value="1"/>
</dbReference>
<gene>
    <name evidence="7" type="ORF">FH972_004691</name>
</gene>
<evidence type="ECO:0000256" key="6">
    <source>
        <dbReference type="SAM" id="MobiDB-lite"/>
    </source>
</evidence>
<feature type="compositionally biased region" description="Basic and acidic residues" evidence="6">
    <location>
        <begin position="96"/>
        <end position="119"/>
    </location>
</feature>
<dbReference type="SUPFAM" id="SSF101936">
    <property type="entry name" value="DNA-binding pseudobarrel domain"/>
    <property type="match status" value="1"/>
</dbReference>
<dbReference type="InterPro" id="IPR005508">
    <property type="entry name" value="At2g31720-like"/>
</dbReference>
<proteinExistence type="predicted"/>
<dbReference type="GO" id="GO:0005634">
    <property type="term" value="C:nucleus"/>
    <property type="evidence" value="ECO:0007669"/>
    <property type="project" value="UniProtKB-SubCell"/>
</dbReference>
<dbReference type="AlphaFoldDB" id="A0A5N6QLX8"/>
<dbReference type="OrthoDB" id="1935604at2759"/>
<evidence type="ECO:0000256" key="3">
    <source>
        <dbReference type="ARBA" id="ARBA00023125"/>
    </source>
</evidence>
<dbReference type="GO" id="GO:0003677">
    <property type="term" value="F:DNA binding"/>
    <property type="evidence" value="ECO:0007669"/>
    <property type="project" value="UniProtKB-KW"/>
</dbReference>
<feature type="region of interest" description="Disordered" evidence="6">
    <location>
        <begin position="54"/>
        <end position="130"/>
    </location>
</feature>
<keyword evidence="2" id="KW-0805">Transcription regulation</keyword>
<protein>
    <recommendedName>
        <fullName evidence="9">TF-B3 domain-containing protein</fullName>
    </recommendedName>
</protein>
<feature type="compositionally biased region" description="Basic and acidic residues" evidence="6">
    <location>
        <begin position="57"/>
        <end position="72"/>
    </location>
</feature>
<organism evidence="7 8">
    <name type="scientific">Carpinus fangiana</name>
    <dbReference type="NCBI Taxonomy" id="176857"/>
    <lineage>
        <taxon>Eukaryota</taxon>
        <taxon>Viridiplantae</taxon>
        <taxon>Streptophyta</taxon>
        <taxon>Embryophyta</taxon>
        <taxon>Tracheophyta</taxon>
        <taxon>Spermatophyta</taxon>
        <taxon>Magnoliopsida</taxon>
        <taxon>eudicotyledons</taxon>
        <taxon>Gunneridae</taxon>
        <taxon>Pentapetalae</taxon>
        <taxon>rosids</taxon>
        <taxon>fabids</taxon>
        <taxon>Fagales</taxon>
        <taxon>Betulaceae</taxon>
        <taxon>Carpinus</taxon>
    </lineage>
</organism>
<keyword evidence="5" id="KW-0539">Nucleus</keyword>
<evidence type="ECO:0000313" key="8">
    <source>
        <dbReference type="Proteomes" id="UP000327013"/>
    </source>
</evidence>
<comment type="subcellular location">
    <subcellularLocation>
        <location evidence="1">Nucleus</location>
    </subcellularLocation>
</comment>
<dbReference type="Proteomes" id="UP000327013">
    <property type="component" value="Chromosome 2"/>
</dbReference>
<feature type="compositionally biased region" description="Polar residues" evidence="6">
    <location>
        <begin position="83"/>
        <end position="95"/>
    </location>
</feature>
<evidence type="ECO:0000256" key="5">
    <source>
        <dbReference type="ARBA" id="ARBA00023242"/>
    </source>
</evidence>
<keyword evidence="4" id="KW-0804">Transcription</keyword>
<keyword evidence="3" id="KW-0238">DNA-binding</keyword>
<evidence type="ECO:0008006" key="9">
    <source>
        <dbReference type="Google" id="ProtNLM"/>
    </source>
</evidence>
<accession>A0A5N6QLX8</accession>
<dbReference type="Pfam" id="PF03754">
    <property type="entry name" value="At2g31720-like"/>
    <property type="match status" value="1"/>
</dbReference>
<name>A0A5N6QLX8_9ROSI</name>
<keyword evidence="8" id="KW-1185">Reference proteome</keyword>
<dbReference type="PANTHER" id="PTHR31541:SF25">
    <property type="entry name" value="GAMMA-GLIADIN B"/>
    <property type="match status" value="1"/>
</dbReference>
<reference evidence="7 8" key="1">
    <citation type="submission" date="2019-06" db="EMBL/GenBank/DDBJ databases">
        <title>A chromosomal-level reference genome of Carpinus fangiana (Coryloideae, Betulaceae).</title>
        <authorList>
            <person name="Yang X."/>
            <person name="Wang Z."/>
            <person name="Zhang L."/>
            <person name="Hao G."/>
            <person name="Liu J."/>
            <person name="Yang Y."/>
        </authorList>
    </citation>
    <scope>NUCLEOTIDE SEQUENCE [LARGE SCALE GENOMIC DNA]</scope>
    <source>
        <strain evidence="7">Cfa_2016G</strain>
        <tissue evidence="7">Leaf</tissue>
    </source>
</reference>
<evidence type="ECO:0000256" key="2">
    <source>
        <dbReference type="ARBA" id="ARBA00023015"/>
    </source>
</evidence>
<evidence type="ECO:0000313" key="7">
    <source>
        <dbReference type="EMBL" id="KAE8008151.1"/>
    </source>
</evidence>
<dbReference type="CDD" id="cd10017">
    <property type="entry name" value="B3_DNA"/>
    <property type="match status" value="1"/>
</dbReference>
<dbReference type="EMBL" id="CM017322">
    <property type="protein sequence ID" value="KAE8008151.1"/>
    <property type="molecule type" value="Genomic_DNA"/>
</dbReference>
<evidence type="ECO:0000256" key="1">
    <source>
        <dbReference type="ARBA" id="ARBA00004123"/>
    </source>
</evidence>
<dbReference type="PANTHER" id="PTHR31541">
    <property type="entry name" value="B3 DOMAIN PLANT PROTEIN-RELATED"/>
    <property type="match status" value="1"/>
</dbReference>
<dbReference type="InterPro" id="IPR015300">
    <property type="entry name" value="DNA-bd_pseudobarrel_sf"/>
</dbReference>
<evidence type="ECO:0000256" key="4">
    <source>
        <dbReference type="ARBA" id="ARBA00023163"/>
    </source>
</evidence>